<protein>
    <recommendedName>
        <fullName evidence="2">VRR-NUC domain-containing protein</fullName>
    </recommendedName>
</protein>
<organism evidence="1">
    <name type="scientific">marine sediment metagenome</name>
    <dbReference type="NCBI Taxonomy" id="412755"/>
    <lineage>
        <taxon>unclassified sequences</taxon>
        <taxon>metagenomes</taxon>
        <taxon>ecological metagenomes</taxon>
    </lineage>
</organism>
<dbReference type="AlphaFoldDB" id="X1A0X4"/>
<dbReference type="EMBL" id="BART01007079">
    <property type="protein sequence ID" value="GAG53936.1"/>
    <property type="molecule type" value="Genomic_DNA"/>
</dbReference>
<gene>
    <name evidence="1" type="ORF">S01H4_16157</name>
</gene>
<comment type="caution">
    <text evidence="1">The sequence shown here is derived from an EMBL/GenBank/DDBJ whole genome shotgun (WGS) entry which is preliminary data.</text>
</comment>
<accession>X1A0X4</accession>
<reference evidence="1" key="1">
    <citation type="journal article" date="2014" name="Front. Microbiol.">
        <title>High frequency of phylogenetically diverse reductive dehalogenase-homologous genes in deep subseafloor sedimentary metagenomes.</title>
        <authorList>
            <person name="Kawai M."/>
            <person name="Futagami T."/>
            <person name="Toyoda A."/>
            <person name="Takaki Y."/>
            <person name="Nishi S."/>
            <person name="Hori S."/>
            <person name="Arai W."/>
            <person name="Tsubouchi T."/>
            <person name="Morono Y."/>
            <person name="Uchiyama I."/>
            <person name="Ito T."/>
            <person name="Fujiyama A."/>
            <person name="Inagaki F."/>
            <person name="Takami H."/>
        </authorList>
    </citation>
    <scope>NUCLEOTIDE SEQUENCE</scope>
    <source>
        <strain evidence="1">Expedition CK06-06</strain>
    </source>
</reference>
<evidence type="ECO:0000313" key="1">
    <source>
        <dbReference type="EMBL" id="GAG53936.1"/>
    </source>
</evidence>
<evidence type="ECO:0008006" key="2">
    <source>
        <dbReference type="Google" id="ProtNLM"/>
    </source>
</evidence>
<proteinExistence type="predicted"/>
<sequence>MTERQLLTALTRHIRQTFKQNVFWYKIPDSPMVTTPKPFDVFCIYDSFSFAFEFKKPANPVTPKQYENLMSFAHSGGLSYVATFQAIDEEHKTERNIIFKDLALDKEVTLLYKNGEYIDLINLFEQLLP</sequence>
<name>X1A0X4_9ZZZZ</name>